<dbReference type="EMBL" id="CP033577">
    <property type="protein sequence ID" value="AYV20734.1"/>
    <property type="molecule type" value="Genomic_DNA"/>
</dbReference>
<dbReference type="AlphaFoldDB" id="A0A2S9ZJR8"/>
<evidence type="ECO:0000313" key="3">
    <source>
        <dbReference type="Proteomes" id="UP000238163"/>
    </source>
</evidence>
<protein>
    <submittedName>
        <fullName evidence="1">DUF2850 domain-containing protein</fullName>
    </submittedName>
</protein>
<reference evidence="1 4" key="3">
    <citation type="submission" date="2018-11" db="EMBL/GenBank/DDBJ databases">
        <title>Complete Genome Sequence of Vbrio mediterranei 117-T6: a Potential Pathogen Bacteria Isolated from the Conchocelis of Pyropia.</title>
        <authorList>
            <person name="Liu Q."/>
        </authorList>
    </citation>
    <scope>NUCLEOTIDE SEQUENCE [LARGE SCALE GENOMIC DNA]</scope>
    <source>
        <strain evidence="1 4">117-T6</strain>
    </source>
</reference>
<reference evidence="2 3" key="1">
    <citation type="submission" date="2017-09" db="EMBL/GenBank/DDBJ databases">
        <authorList>
            <person name="Girard L."/>
            <person name="Lami R."/>
            <person name="Suzuki M."/>
            <person name="Baudart J."/>
        </authorList>
    </citation>
    <scope>NUCLEOTIDE SEQUENCE [LARGE SCALE GENOMIC DNA]</scope>
    <source>
        <strain evidence="2 3">17LN0615E</strain>
    </source>
</reference>
<accession>A0A2S9ZJR8</accession>
<dbReference type="Proteomes" id="UP000279760">
    <property type="component" value="Chromosome 1"/>
</dbReference>
<dbReference type="Pfam" id="PF11012">
    <property type="entry name" value="DUF2850"/>
    <property type="match status" value="1"/>
</dbReference>
<dbReference type="InterPro" id="IPR021271">
    <property type="entry name" value="DUF2850"/>
</dbReference>
<evidence type="ECO:0000313" key="2">
    <source>
        <dbReference type="EMBL" id="PRQ65945.1"/>
    </source>
</evidence>
<gene>
    <name evidence="2" type="ORF">COR51_20025</name>
    <name evidence="1" type="ORF">ECB94_05160</name>
</gene>
<reference evidence="2 3" key="2">
    <citation type="submission" date="2018-03" db="EMBL/GenBank/DDBJ databases">
        <title>Genetic Diversity and Phenotypic Plasticity of AHL Mediated Quorum Sensing in Environmental Strains of Vibrio mediterranei.</title>
        <authorList>
            <person name="Lantoine F."/>
            <person name="Vouve F."/>
        </authorList>
    </citation>
    <scope>NUCLEOTIDE SEQUENCE [LARGE SCALE GENOMIC DNA]</scope>
    <source>
        <strain evidence="2 3">17LN0615E</strain>
    </source>
</reference>
<keyword evidence="3" id="KW-1185">Reference proteome</keyword>
<evidence type="ECO:0000313" key="1">
    <source>
        <dbReference type="EMBL" id="AYV20734.1"/>
    </source>
</evidence>
<name>A0A2S9ZJR8_9VIBR</name>
<dbReference type="EMBL" id="NWTN01000016">
    <property type="protein sequence ID" value="PRQ65945.1"/>
    <property type="molecule type" value="Genomic_DNA"/>
</dbReference>
<proteinExistence type="predicted"/>
<sequence length="153" mass="17308">MVRLGMSSGKQSGAVGIKAVPAARLKPNKWLERTLIVLALVGSLAVLGLYQDLYDRYQSHANPKQAVYGVWYERDAAPFARDSFELTPDKVVIDNRVVATDFELTRDELSFYVGPTLYRYHILNEAKTELRQLSPTHYNPIFVLSGKHKNNLL</sequence>
<organism evidence="1 4">
    <name type="scientific">Vibrio mediterranei</name>
    <dbReference type="NCBI Taxonomy" id="689"/>
    <lineage>
        <taxon>Bacteria</taxon>
        <taxon>Pseudomonadati</taxon>
        <taxon>Pseudomonadota</taxon>
        <taxon>Gammaproteobacteria</taxon>
        <taxon>Vibrionales</taxon>
        <taxon>Vibrionaceae</taxon>
        <taxon>Vibrio</taxon>
    </lineage>
</organism>
<evidence type="ECO:0000313" key="4">
    <source>
        <dbReference type="Proteomes" id="UP000279760"/>
    </source>
</evidence>
<dbReference type="Proteomes" id="UP000238163">
    <property type="component" value="Unassembled WGS sequence"/>
</dbReference>